<organism evidence="1 2">
    <name type="scientific">Meridianimarinicoccus marinus</name>
    <dbReference type="NCBI Taxonomy" id="3231483"/>
    <lineage>
        <taxon>Bacteria</taxon>
        <taxon>Pseudomonadati</taxon>
        <taxon>Pseudomonadota</taxon>
        <taxon>Alphaproteobacteria</taxon>
        <taxon>Rhodobacterales</taxon>
        <taxon>Paracoccaceae</taxon>
        <taxon>Meridianimarinicoccus</taxon>
    </lineage>
</organism>
<keyword evidence="2" id="KW-1185">Reference proteome</keyword>
<dbReference type="EMBL" id="JBFBVU010000011">
    <property type="protein sequence ID" value="MEV8467173.1"/>
    <property type="molecule type" value="Genomic_DNA"/>
</dbReference>
<comment type="caution">
    <text evidence="1">The sequence shown here is derived from an EMBL/GenBank/DDBJ whole genome shotgun (WGS) entry which is preliminary data.</text>
</comment>
<evidence type="ECO:0000313" key="2">
    <source>
        <dbReference type="Proteomes" id="UP001553161"/>
    </source>
</evidence>
<sequence length="68" mass="7070">MADERHRSDRAMVLAASATLAKACGTTWLAIPTCASTGSGTPSLFQSFSKSGPEEQTSAAVNKIDILI</sequence>
<protein>
    <submittedName>
        <fullName evidence="1">Uncharacterized protein</fullName>
    </submittedName>
</protein>
<dbReference type="RefSeq" id="WP_366192952.1">
    <property type="nucleotide sequence ID" value="NZ_JBFBVU010000011.1"/>
</dbReference>
<gene>
    <name evidence="1" type="ORF">AB0T83_10320</name>
</gene>
<dbReference type="Proteomes" id="UP001553161">
    <property type="component" value="Unassembled WGS sequence"/>
</dbReference>
<accession>A0ABV3L9V2</accession>
<name>A0ABV3L9V2_9RHOB</name>
<reference evidence="1 2" key="1">
    <citation type="submission" date="2024-07" db="EMBL/GenBank/DDBJ databases">
        <authorList>
            <person name="Kang M."/>
        </authorList>
    </citation>
    <scope>NUCLEOTIDE SEQUENCE [LARGE SCALE GENOMIC DNA]</scope>
    <source>
        <strain evidence="1 2">DFM31</strain>
    </source>
</reference>
<evidence type="ECO:0000313" key="1">
    <source>
        <dbReference type="EMBL" id="MEV8467173.1"/>
    </source>
</evidence>
<proteinExistence type="predicted"/>